<keyword evidence="3" id="KW-1185">Reference proteome</keyword>
<gene>
    <name evidence="2" type="ORF">Aph01nite_76670</name>
</gene>
<reference evidence="2" key="1">
    <citation type="submission" date="2021-01" db="EMBL/GenBank/DDBJ databases">
        <title>Whole genome shotgun sequence of Acrocarpospora phusangensis NBRC 108782.</title>
        <authorList>
            <person name="Komaki H."/>
            <person name="Tamura T."/>
        </authorList>
    </citation>
    <scope>NUCLEOTIDE SEQUENCE</scope>
    <source>
        <strain evidence="2">NBRC 108782</strain>
    </source>
</reference>
<comment type="caution">
    <text evidence="2">The sequence shown here is derived from an EMBL/GenBank/DDBJ whole genome shotgun (WGS) entry which is preliminary data.</text>
</comment>
<feature type="region of interest" description="Disordered" evidence="1">
    <location>
        <begin position="1"/>
        <end position="48"/>
    </location>
</feature>
<dbReference type="EMBL" id="BOOA01000122">
    <property type="protein sequence ID" value="GIH29357.1"/>
    <property type="molecule type" value="Genomic_DNA"/>
</dbReference>
<name>A0A919USL2_9ACTN</name>
<evidence type="ECO:0000256" key="1">
    <source>
        <dbReference type="SAM" id="MobiDB-lite"/>
    </source>
</evidence>
<evidence type="ECO:0000313" key="2">
    <source>
        <dbReference type="EMBL" id="GIH29357.1"/>
    </source>
</evidence>
<accession>A0A919USL2</accession>
<protein>
    <submittedName>
        <fullName evidence="2">Uncharacterized protein</fullName>
    </submittedName>
</protein>
<dbReference type="AlphaFoldDB" id="A0A919USL2"/>
<proteinExistence type="predicted"/>
<sequence length="83" mass="8704">MSDPPNPPPNPPDDPPTDPPANPPADPPTPPPTPPPADPPHGPGDRLDRIENVVNGLVDIVAGLTPKDAGPTKLPWTHRWGKD</sequence>
<organism evidence="2 3">
    <name type="scientific">Acrocarpospora phusangensis</name>
    <dbReference type="NCBI Taxonomy" id="1070424"/>
    <lineage>
        <taxon>Bacteria</taxon>
        <taxon>Bacillati</taxon>
        <taxon>Actinomycetota</taxon>
        <taxon>Actinomycetes</taxon>
        <taxon>Streptosporangiales</taxon>
        <taxon>Streptosporangiaceae</taxon>
        <taxon>Acrocarpospora</taxon>
    </lineage>
</organism>
<evidence type="ECO:0000313" key="3">
    <source>
        <dbReference type="Proteomes" id="UP000640052"/>
    </source>
</evidence>
<feature type="compositionally biased region" description="Pro residues" evidence="1">
    <location>
        <begin position="1"/>
        <end position="42"/>
    </location>
</feature>
<dbReference type="Proteomes" id="UP000640052">
    <property type="component" value="Unassembled WGS sequence"/>
</dbReference>